<dbReference type="CDD" id="cd06225">
    <property type="entry name" value="HAMP"/>
    <property type="match status" value="1"/>
</dbReference>
<dbReference type="Gene3D" id="6.10.340.10">
    <property type="match status" value="1"/>
</dbReference>
<dbReference type="Gene3D" id="3.30.565.10">
    <property type="entry name" value="Histidine kinase-like ATPase, C-terminal domain"/>
    <property type="match status" value="1"/>
</dbReference>
<accession>A0A371WZH4</accession>
<keyword evidence="5" id="KW-0902">Two-component regulatory system</keyword>
<dbReference type="OrthoDB" id="9797605at2"/>
<feature type="transmembrane region" description="Helical" evidence="7">
    <location>
        <begin position="119"/>
        <end position="137"/>
    </location>
</feature>
<keyword evidence="7" id="KW-0812">Transmembrane</keyword>
<evidence type="ECO:0000256" key="1">
    <source>
        <dbReference type="ARBA" id="ARBA00004370"/>
    </source>
</evidence>
<feature type="coiled-coil region" evidence="6">
    <location>
        <begin position="219"/>
        <end position="246"/>
    </location>
</feature>
<dbReference type="Pfam" id="PF02518">
    <property type="entry name" value="HATPase_c"/>
    <property type="match status" value="1"/>
</dbReference>
<proteinExistence type="predicted"/>
<feature type="transmembrane region" description="Helical" evidence="7">
    <location>
        <begin position="149"/>
        <end position="171"/>
    </location>
</feature>
<dbReference type="SUPFAM" id="SSF55874">
    <property type="entry name" value="ATPase domain of HSP90 chaperone/DNA topoisomerase II/histidine kinase"/>
    <property type="match status" value="1"/>
</dbReference>
<evidence type="ECO:0000256" key="2">
    <source>
        <dbReference type="ARBA" id="ARBA00022553"/>
    </source>
</evidence>
<evidence type="ECO:0000256" key="7">
    <source>
        <dbReference type="SAM" id="Phobius"/>
    </source>
</evidence>
<dbReference type="Gene3D" id="1.20.5.1930">
    <property type="match status" value="1"/>
</dbReference>
<protein>
    <submittedName>
        <fullName evidence="9">HAMP domain-containing protein</fullName>
    </submittedName>
</protein>
<dbReference type="InterPro" id="IPR003660">
    <property type="entry name" value="HAMP_dom"/>
</dbReference>
<evidence type="ECO:0000259" key="8">
    <source>
        <dbReference type="PROSITE" id="PS50885"/>
    </source>
</evidence>
<dbReference type="PROSITE" id="PS50885">
    <property type="entry name" value="HAMP"/>
    <property type="match status" value="1"/>
</dbReference>
<dbReference type="InterPro" id="IPR036890">
    <property type="entry name" value="HATPase_C_sf"/>
</dbReference>
<dbReference type="InterPro" id="IPR011712">
    <property type="entry name" value="Sig_transdc_His_kin_sub3_dim/P"/>
</dbReference>
<dbReference type="PANTHER" id="PTHR24421">
    <property type="entry name" value="NITRATE/NITRITE SENSOR PROTEIN NARX-RELATED"/>
    <property type="match status" value="1"/>
</dbReference>
<dbReference type="CDD" id="cd16917">
    <property type="entry name" value="HATPase_UhpB-NarQ-NarX-like"/>
    <property type="match status" value="1"/>
</dbReference>
<evidence type="ECO:0000313" key="9">
    <source>
        <dbReference type="EMBL" id="RFC62381.1"/>
    </source>
</evidence>
<dbReference type="RefSeq" id="WP_116684321.1">
    <property type="nucleotide sequence ID" value="NZ_QURL01000007.1"/>
</dbReference>
<evidence type="ECO:0000256" key="4">
    <source>
        <dbReference type="ARBA" id="ARBA00022777"/>
    </source>
</evidence>
<dbReference type="InterPro" id="IPR050482">
    <property type="entry name" value="Sensor_HK_TwoCompSys"/>
</dbReference>
<sequence>MSLKTRLTLTLAVAFIVIVTIGGFLTYYQARASIADELEAAQASAANRVAQLIAELPATRDVAGKLQGFVRSHNGDRDIRIMLIDSRGQIVAASQPARIYADVSEWFVTLLSPPQPTRIIPLSGLAAPVTAVVVSIDPRNEIAETWSDAIFAVLVLTAFILVTFLAIWIVVGTALRPITAIKDAYEKIGNGQIAVRVDPEGPPEVKDLAHGLNRMADRLGEASIANRRLSEQLQRLQDEERAALARDLHDDVGPLLFAIDVEAGAIMRKLPADETSGAADRAKAIKANAMEARKAVRRILTELRPGVMAGLGLKAALEDHIQGLAERYAQIAFKLEVDDATLPAPVETTVFRAIREAVHNALKHGLPRRIAVRITTNDESLSFCVSDDGGGFADSQKRTGFGLIGMAERIEAAGGRLSVKETVLPAGVRIEGSIPLLHPGTAHEGEEAGGARS</sequence>
<dbReference type="GO" id="GO:0046983">
    <property type="term" value="F:protein dimerization activity"/>
    <property type="evidence" value="ECO:0007669"/>
    <property type="project" value="InterPro"/>
</dbReference>
<keyword evidence="7" id="KW-1133">Transmembrane helix</keyword>
<name>A0A371WZH4_9HYPH</name>
<feature type="domain" description="HAMP" evidence="8">
    <location>
        <begin position="172"/>
        <end position="224"/>
    </location>
</feature>
<keyword evidence="4" id="KW-0418">Kinase</keyword>
<dbReference type="SUPFAM" id="SSF158472">
    <property type="entry name" value="HAMP domain-like"/>
    <property type="match status" value="1"/>
</dbReference>
<keyword evidence="7" id="KW-0472">Membrane</keyword>
<dbReference type="Proteomes" id="UP000264310">
    <property type="component" value="Unassembled WGS sequence"/>
</dbReference>
<keyword evidence="10" id="KW-1185">Reference proteome</keyword>
<dbReference type="Pfam" id="PF00672">
    <property type="entry name" value="HAMP"/>
    <property type="match status" value="1"/>
</dbReference>
<organism evidence="9 10">
    <name type="scientific">Fulvimarina endophytica</name>
    <dbReference type="NCBI Taxonomy" id="2293836"/>
    <lineage>
        <taxon>Bacteria</taxon>
        <taxon>Pseudomonadati</taxon>
        <taxon>Pseudomonadota</taxon>
        <taxon>Alphaproteobacteria</taxon>
        <taxon>Hyphomicrobiales</taxon>
        <taxon>Aurantimonadaceae</taxon>
        <taxon>Fulvimarina</taxon>
    </lineage>
</organism>
<dbReference type="EMBL" id="QURL01000007">
    <property type="protein sequence ID" value="RFC62381.1"/>
    <property type="molecule type" value="Genomic_DNA"/>
</dbReference>
<keyword evidence="6" id="KW-0175">Coiled coil</keyword>
<evidence type="ECO:0000256" key="5">
    <source>
        <dbReference type="ARBA" id="ARBA00023012"/>
    </source>
</evidence>
<keyword evidence="3" id="KW-0808">Transferase</keyword>
<dbReference type="GO" id="GO:0016020">
    <property type="term" value="C:membrane"/>
    <property type="evidence" value="ECO:0007669"/>
    <property type="project" value="UniProtKB-SubCell"/>
</dbReference>
<dbReference type="SMART" id="SM00387">
    <property type="entry name" value="HATPase_c"/>
    <property type="match status" value="1"/>
</dbReference>
<comment type="subcellular location">
    <subcellularLocation>
        <location evidence="1">Membrane</location>
    </subcellularLocation>
</comment>
<keyword evidence="2" id="KW-0597">Phosphoprotein</keyword>
<gene>
    <name evidence="9" type="ORF">DYI37_16255</name>
</gene>
<feature type="transmembrane region" description="Helical" evidence="7">
    <location>
        <begin position="7"/>
        <end position="28"/>
    </location>
</feature>
<dbReference type="Pfam" id="PF07730">
    <property type="entry name" value="HisKA_3"/>
    <property type="match status" value="1"/>
</dbReference>
<dbReference type="AlphaFoldDB" id="A0A371WZH4"/>
<dbReference type="InterPro" id="IPR003594">
    <property type="entry name" value="HATPase_dom"/>
</dbReference>
<dbReference type="PANTHER" id="PTHR24421:SF58">
    <property type="entry name" value="SIGNAL TRANSDUCTION HISTIDINE-PROTEIN KINASE_PHOSPHATASE UHPB"/>
    <property type="match status" value="1"/>
</dbReference>
<reference evidence="9 10" key="1">
    <citation type="submission" date="2018-08" db="EMBL/GenBank/DDBJ databases">
        <title>Fulvimarina sp. 85, whole genome shotgun sequence.</title>
        <authorList>
            <person name="Tuo L."/>
        </authorList>
    </citation>
    <scope>NUCLEOTIDE SEQUENCE [LARGE SCALE GENOMIC DNA]</scope>
    <source>
        <strain evidence="9 10">85</strain>
    </source>
</reference>
<evidence type="ECO:0000256" key="6">
    <source>
        <dbReference type="SAM" id="Coils"/>
    </source>
</evidence>
<comment type="caution">
    <text evidence="9">The sequence shown here is derived from an EMBL/GenBank/DDBJ whole genome shotgun (WGS) entry which is preliminary data.</text>
</comment>
<evidence type="ECO:0000256" key="3">
    <source>
        <dbReference type="ARBA" id="ARBA00022679"/>
    </source>
</evidence>
<dbReference type="SMART" id="SM00304">
    <property type="entry name" value="HAMP"/>
    <property type="match status" value="1"/>
</dbReference>
<evidence type="ECO:0000313" key="10">
    <source>
        <dbReference type="Proteomes" id="UP000264310"/>
    </source>
</evidence>
<dbReference type="GO" id="GO:0000155">
    <property type="term" value="F:phosphorelay sensor kinase activity"/>
    <property type="evidence" value="ECO:0007669"/>
    <property type="project" value="InterPro"/>
</dbReference>